<dbReference type="PANTHER" id="PTHR36573:SF1">
    <property type="entry name" value="INTERMEMBRANE PHOSPHOLIPID TRANSPORT SYSTEM BINDING PROTEIN MLAC"/>
    <property type="match status" value="1"/>
</dbReference>
<name>A0A348HGV7_9GAMM</name>
<dbReference type="AlphaFoldDB" id="A0A348HGV7"/>
<dbReference type="OrthoDB" id="9787053at2"/>
<proteinExistence type="predicted"/>
<dbReference type="PANTHER" id="PTHR36573">
    <property type="entry name" value="INTERMEMBRANE PHOSPHOLIPID TRANSPORT SYSTEM BINDING PROTEIN MLAC"/>
    <property type="match status" value="1"/>
</dbReference>
<sequence>MGDVRGARRSCQLNGPTVLLSQPDGLQGYQWTEESLDSSPIKIEVKDMASLTMIKRGMTALAGMMLLFGMAISMTAQAADDQQALQIVTQRIDQLKQKVDGRSAYYRQHQGELRQLLEQTIVPVADFPYISARVMGPYYRGASVQQRADFAKSFQNSALDTLTQGLVSFDYESLNVASSALRSRYDDQVDVALDVTSGDGKHYPVSFTMGVRNGEWKVINVIVNGINLGLTFRNQFDQSMRQNGNNYDTVISHWDSGQALNEVQSQQSK</sequence>
<gene>
    <name evidence="2" type="ORF">ZBT109_2122</name>
</gene>
<keyword evidence="1" id="KW-0812">Transmembrane</keyword>
<dbReference type="InterPro" id="IPR008869">
    <property type="entry name" value="MlaC/ttg2D"/>
</dbReference>
<reference evidence="2 3" key="1">
    <citation type="submission" date="2018-09" db="EMBL/GenBank/DDBJ databases">
        <title>Zymobacter palmae IAM14233 (=T109) whole genome analysis.</title>
        <authorList>
            <person name="Yanase H."/>
        </authorList>
    </citation>
    <scope>NUCLEOTIDE SEQUENCE [LARGE SCALE GENOMIC DNA]</scope>
    <source>
        <strain evidence="2 3">IAM14233</strain>
    </source>
</reference>
<keyword evidence="1" id="KW-1133">Transmembrane helix</keyword>
<dbReference type="Proteomes" id="UP000267342">
    <property type="component" value="Chromosome"/>
</dbReference>
<dbReference type="STRING" id="1123510.GCA_000620025_00772"/>
<evidence type="ECO:0000313" key="2">
    <source>
        <dbReference type="EMBL" id="BBG30859.1"/>
    </source>
</evidence>
<evidence type="ECO:0000256" key="1">
    <source>
        <dbReference type="SAM" id="Phobius"/>
    </source>
</evidence>
<keyword evidence="1" id="KW-0472">Membrane</keyword>
<dbReference type="KEGG" id="zpl:ZBT109_2122"/>
<dbReference type="InterPro" id="IPR042245">
    <property type="entry name" value="Tgt2/MlaC_sf"/>
</dbReference>
<protein>
    <submittedName>
        <fullName evidence="2">ABC-type transport system</fullName>
    </submittedName>
</protein>
<feature type="transmembrane region" description="Helical" evidence="1">
    <location>
        <begin position="58"/>
        <end position="79"/>
    </location>
</feature>
<accession>A0A348HGV7</accession>
<dbReference type="Gene3D" id="3.10.450.710">
    <property type="entry name" value="Tgt2/MlaC"/>
    <property type="match status" value="1"/>
</dbReference>
<dbReference type="EMBL" id="AP018933">
    <property type="protein sequence ID" value="BBG30859.1"/>
    <property type="molecule type" value="Genomic_DNA"/>
</dbReference>
<organism evidence="2 3">
    <name type="scientific">Zymobacter palmae</name>
    <dbReference type="NCBI Taxonomy" id="33074"/>
    <lineage>
        <taxon>Bacteria</taxon>
        <taxon>Pseudomonadati</taxon>
        <taxon>Pseudomonadota</taxon>
        <taxon>Gammaproteobacteria</taxon>
        <taxon>Oceanospirillales</taxon>
        <taxon>Halomonadaceae</taxon>
        <taxon>Zymobacter group</taxon>
        <taxon>Zymobacter</taxon>
    </lineage>
</organism>
<keyword evidence="3" id="KW-1185">Reference proteome</keyword>
<dbReference type="Pfam" id="PF05494">
    <property type="entry name" value="MlaC"/>
    <property type="match status" value="1"/>
</dbReference>
<evidence type="ECO:0000313" key="3">
    <source>
        <dbReference type="Proteomes" id="UP000267342"/>
    </source>
</evidence>